<evidence type="ECO:0000259" key="17">
    <source>
        <dbReference type="PROSITE" id="PS50089"/>
    </source>
</evidence>
<dbReference type="EC" id="2.3.2.27" evidence="2"/>
<feature type="compositionally biased region" description="Low complexity" evidence="16">
    <location>
        <begin position="645"/>
        <end position="655"/>
    </location>
</feature>
<dbReference type="FunFam" id="3.30.40.10:FF:000136">
    <property type="entry name" value="E3 ubiquitin-protein ligase Topors"/>
    <property type="match status" value="1"/>
</dbReference>
<evidence type="ECO:0000256" key="4">
    <source>
        <dbReference type="ARBA" id="ARBA00022723"/>
    </source>
</evidence>
<evidence type="ECO:0000256" key="11">
    <source>
        <dbReference type="ARBA" id="ARBA00076856"/>
    </source>
</evidence>
<feature type="compositionally biased region" description="Polar residues" evidence="16">
    <location>
        <begin position="480"/>
        <end position="490"/>
    </location>
</feature>
<evidence type="ECO:0000256" key="3">
    <source>
        <dbReference type="ARBA" id="ARBA00022679"/>
    </source>
</evidence>
<feature type="region of interest" description="Disordered" evidence="16">
    <location>
        <begin position="460"/>
        <end position="775"/>
    </location>
</feature>
<dbReference type="GO" id="GO:0008270">
    <property type="term" value="F:zinc ion binding"/>
    <property type="evidence" value="ECO:0007669"/>
    <property type="project" value="UniProtKB-KW"/>
</dbReference>
<evidence type="ECO:0000256" key="5">
    <source>
        <dbReference type="ARBA" id="ARBA00022771"/>
    </source>
</evidence>
<keyword evidence="3" id="KW-0808">Transferase</keyword>
<name>A0A146LCC8_LYGHE</name>
<feature type="compositionally biased region" description="Basic residues" evidence="16">
    <location>
        <begin position="521"/>
        <end position="545"/>
    </location>
</feature>
<dbReference type="GO" id="GO:0000209">
    <property type="term" value="P:protein polyubiquitination"/>
    <property type="evidence" value="ECO:0007669"/>
    <property type="project" value="TreeGrafter"/>
</dbReference>
<sequence length="997" mass="109986">MSDVTESSETALRALRDGSGSSSTPLLSTKMERSPSPRQRPSSPDVVCPICLGEITNKAVTDSCLHSFCFSCLSEWSKVKPECPLCKQKFSIIYHTIKSMGDYQEYRIDTPLDLARAPHGLVAGIDPFDPHIFINVAVQRATRFGYRTTMGVNRNGRAPVMFWMPPEEVSQRRRVPQILRSSPHSSTAFAATSGSASRSASTSRPTRTSATSVEFRRNVYQQNLWVRAAEGDRVRESNPEFYRDNPAQTHRLVPWLTRELSVLLDVTTTPYYHEHACREILGWITMYPINSYDFKRLVQTYFGGKTDHFVHEFYHFAISPFDLPAYDNHSRYTTSNAELETVTPTDELILENLANDSNFDPVQFRRPDVHNLFGYGFPVPRRPFGTLTLVPPAPRGPPDVIVVSSDEEPPAPESDNSDSEVMIIGSLPPMHLRVPEVITLDDSGDDSDVIEIKPATPPLIEIADGSDSQSHSPSLPSTSNGIAGTSSSQPDAPMNHKRTARFFRPSYREYSSSSEEDFVSKKKSPKKKISEKKRPSRSSSKRFKSSKYVDSSSSDSEGSDELEKEESGNDQRASRRKRQRSSDDDSRPESSRDRSNDLYKLETRRRSSMDTKSSKKTASSSSGPSCPKCLTPNMIQVPVKKRSHSISSDSSGGRYSRPKQRNKRFAYGNEESRSSTMSLDVETDFNPSQEPTTSLAPNPKAMSKKAIILNKRKSEMSFDQLEAGPSKTSSSSDARKVKQQLLSSDTDQNDSMDNKESIGPYECPKMSDSPSISYSKIRPEKDIARQLPGMSVYSSDTSSSILSMGQEYMPGLDAGGSNGHSSSNLLPQSHNGSHGELSGGNHRSDWDQIDVPARPPSICSTSSSSSSSSSDSVSSSHSILNVTSVDPPPLDQTDDSYPDLTLNPAASVLSEGEDLSAVASSPPNLRRFDDASSPFISLNHSPLQSDSSSPPSPSHTSVTSPPRLKSIVLRVPSPTRRPRHYPSTSSSSNEDDDCEQR</sequence>
<protein>
    <recommendedName>
        <fullName evidence="10">E3 ubiquitin-protein ligase Topors</fullName>
        <ecNumber evidence="2">2.3.2.27</ecNumber>
    </recommendedName>
    <alternativeName>
        <fullName evidence="11">RING-type E3 ubiquitin transferase Topors</fullName>
    </alternativeName>
    <alternativeName>
        <fullName evidence="13">SUMO1-protein E3 ligase Topors</fullName>
    </alternativeName>
    <alternativeName>
        <fullName evidence="12">Topoisomerase I-binding RING finger protein</fullName>
    </alternativeName>
    <alternativeName>
        <fullName evidence="14">Topoisomerase I-binding arginine/serine-rich protein</fullName>
    </alternativeName>
</protein>
<feature type="compositionally biased region" description="Acidic residues" evidence="16">
    <location>
        <begin position="405"/>
        <end position="418"/>
    </location>
</feature>
<dbReference type="CDD" id="cd16574">
    <property type="entry name" value="RING-HC_Topors"/>
    <property type="match status" value="1"/>
</dbReference>
<dbReference type="EMBL" id="GDHC01012701">
    <property type="protein sequence ID" value="JAQ05928.1"/>
    <property type="molecule type" value="Transcribed_RNA"/>
</dbReference>
<dbReference type="Pfam" id="PF00097">
    <property type="entry name" value="zf-C3HC4"/>
    <property type="match status" value="1"/>
</dbReference>
<feature type="region of interest" description="Disordered" evidence="16">
    <location>
        <begin position="181"/>
        <end position="210"/>
    </location>
</feature>
<keyword evidence="5 15" id="KW-0863">Zinc-finger</keyword>
<dbReference type="Pfam" id="PF26084">
    <property type="entry name" value="PWI_Topors"/>
    <property type="match status" value="1"/>
</dbReference>
<evidence type="ECO:0000256" key="16">
    <source>
        <dbReference type="SAM" id="MobiDB-lite"/>
    </source>
</evidence>
<gene>
    <name evidence="18" type="primary">Topors_2</name>
    <name evidence="18" type="ORF">g.46400</name>
</gene>
<feature type="compositionally biased region" description="Polar residues" evidence="16">
    <location>
        <begin position="1"/>
        <end position="10"/>
    </location>
</feature>
<feature type="region of interest" description="Disordered" evidence="16">
    <location>
        <begin position="1"/>
        <end position="44"/>
    </location>
</feature>
<keyword evidence="9" id="KW-0804">Transcription</keyword>
<dbReference type="InterPro" id="IPR001841">
    <property type="entry name" value="Znf_RING"/>
</dbReference>
<feature type="region of interest" description="Disordered" evidence="16">
    <location>
        <begin position="397"/>
        <end position="421"/>
    </location>
</feature>
<evidence type="ECO:0000256" key="9">
    <source>
        <dbReference type="ARBA" id="ARBA00023163"/>
    </source>
</evidence>
<dbReference type="PANTHER" id="PTHR46077:SF1">
    <property type="entry name" value="TOP1 BINDING ARGININE_SERINE RICH PROTEIN, E3 UBIQUITIN LIGASE"/>
    <property type="match status" value="1"/>
</dbReference>
<dbReference type="InterPro" id="IPR058746">
    <property type="entry name" value="Znf_RING-type_Topors"/>
</dbReference>
<feature type="compositionally biased region" description="Polar residues" evidence="16">
    <location>
        <begin position="792"/>
        <end position="803"/>
    </location>
</feature>
<keyword evidence="6" id="KW-0833">Ubl conjugation pathway</keyword>
<dbReference type="PROSITE" id="PS50089">
    <property type="entry name" value="ZF_RING_2"/>
    <property type="match status" value="1"/>
</dbReference>
<feature type="compositionally biased region" description="Low complexity" evidence="16">
    <location>
        <begin position="857"/>
        <end position="878"/>
    </location>
</feature>
<dbReference type="GO" id="GO:0006513">
    <property type="term" value="P:protein monoubiquitination"/>
    <property type="evidence" value="ECO:0007669"/>
    <property type="project" value="TreeGrafter"/>
</dbReference>
<dbReference type="SUPFAM" id="SSF57850">
    <property type="entry name" value="RING/U-box"/>
    <property type="match status" value="1"/>
</dbReference>
<dbReference type="GO" id="GO:0061630">
    <property type="term" value="F:ubiquitin protein ligase activity"/>
    <property type="evidence" value="ECO:0007669"/>
    <property type="project" value="UniProtKB-EC"/>
</dbReference>
<evidence type="ECO:0000256" key="2">
    <source>
        <dbReference type="ARBA" id="ARBA00012483"/>
    </source>
</evidence>
<evidence type="ECO:0000256" key="12">
    <source>
        <dbReference type="ARBA" id="ARBA00076940"/>
    </source>
</evidence>
<organism evidence="18">
    <name type="scientific">Lygus hesperus</name>
    <name type="common">Western plant bug</name>
    <dbReference type="NCBI Taxonomy" id="30085"/>
    <lineage>
        <taxon>Eukaryota</taxon>
        <taxon>Metazoa</taxon>
        <taxon>Ecdysozoa</taxon>
        <taxon>Arthropoda</taxon>
        <taxon>Hexapoda</taxon>
        <taxon>Insecta</taxon>
        <taxon>Pterygota</taxon>
        <taxon>Neoptera</taxon>
        <taxon>Paraneoptera</taxon>
        <taxon>Hemiptera</taxon>
        <taxon>Heteroptera</taxon>
        <taxon>Panheteroptera</taxon>
        <taxon>Cimicomorpha</taxon>
        <taxon>Miridae</taxon>
        <taxon>Mirini</taxon>
        <taxon>Lygus</taxon>
    </lineage>
</organism>
<dbReference type="PANTHER" id="PTHR46077">
    <property type="entry name" value="E3 UBIQUITIN-PROTEIN LIGASE TOPORS"/>
    <property type="match status" value="1"/>
</dbReference>
<dbReference type="InterPro" id="IPR058745">
    <property type="entry name" value="PWI_Topors"/>
</dbReference>
<evidence type="ECO:0000256" key="1">
    <source>
        <dbReference type="ARBA" id="ARBA00000900"/>
    </source>
</evidence>
<evidence type="ECO:0000256" key="13">
    <source>
        <dbReference type="ARBA" id="ARBA00079040"/>
    </source>
</evidence>
<feature type="compositionally biased region" description="Low complexity" evidence="16">
    <location>
        <begin position="466"/>
        <end position="479"/>
    </location>
</feature>
<comment type="catalytic activity">
    <reaction evidence="1">
        <text>S-ubiquitinyl-[E2 ubiquitin-conjugating enzyme]-L-cysteine + [acceptor protein]-L-lysine = [E2 ubiquitin-conjugating enzyme]-L-cysteine + N(6)-ubiquitinyl-[acceptor protein]-L-lysine.</text>
        <dbReference type="EC" id="2.3.2.27"/>
    </reaction>
</comment>
<reference evidence="18" key="1">
    <citation type="journal article" date="2016" name="Gigascience">
        <title>De novo construction of an expanded transcriptome assembly for the western tarnished plant bug, Lygus hesperus.</title>
        <authorList>
            <person name="Tassone E.E."/>
            <person name="Geib S.M."/>
            <person name="Hall B."/>
            <person name="Fabrick J.A."/>
            <person name="Brent C.S."/>
            <person name="Hull J.J."/>
        </authorList>
    </citation>
    <scope>NUCLEOTIDE SEQUENCE</scope>
</reference>
<evidence type="ECO:0000256" key="7">
    <source>
        <dbReference type="ARBA" id="ARBA00022833"/>
    </source>
</evidence>
<feature type="domain" description="RING-type" evidence="17">
    <location>
        <begin position="48"/>
        <end position="87"/>
    </location>
</feature>
<feature type="compositionally biased region" description="Low complexity" evidence="16">
    <location>
        <begin position="18"/>
        <end position="29"/>
    </location>
</feature>
<dbReference type="Gene3D" id="3.30.40.10">
    <property type="entry name" value="Zinc/RING finger domain, C3HC4 (zinc finger)"/>
    <property type="match status" value="1"/>
</dbReference>
<dbReference type="PROSITE" id="PS00518">
    <property type="entry name" value="ZF_RING_1"/>
    <property type="match status" value="1"/>
</dbReference>
<feature type="compositionally biased region" description="Low complexity" evidence="16">
    <location>
        <begin position="185"/>
        <end position="210"/>
    </location>
</feature>
<feature type="compositionally biased region" description="Polar residues" evidence="16">
    <location>
        <begin position="685"/>
        <end position="696"/>
    </location>
</feature>
<dbReference type="InterPro" id="IPR017907">
    <property type="entry name" value="Znf_RING_CS"/>
</dbReference>
<feature type="compositionally biased region" description="Basic and acidic residues" evidence="16">
    <location>
        <begin position="580"/>
        <end position="613"/>
    </location>
</feature>
<dbReference type="InterPro" id="IPR018957">
    <property type="entry name" value="Znf_C3HC4_RING-type"/>
</dbReference>
<feature type="region of interest" description="Disordered" evidence="16">
    <location>
        <begin position="787"/>
        <end position="997"/>
    </location>
</feature>
<feature type="compositionally biased region" description="Low complexity" evidence="16">
    <location>
        <begin position="502"/>
        <end position="513"/>
    </location>
</feature>
<feature type="compositionally biased region" description="Low complexity" evidence="16">
    <location>
        <begin position="546"/>
        <end position="556"/>
    </location>
</feature>
<evidence type="ECO:0000256" key="6">
    <source>
        <dbReference type="ARBA" id="ARBA00022786"/>
    </source>
</evidence>
<evidence type="ECO:0000256" key="10">
    <source>
        <dbReference type="ARBA" id="ARBA00071236"/>
    </source>
</evidence>
<keyword evidence="4" id="KW-0479">Metal-binding</keyword>
<feature type="compositionally biased region" description="Polar residues" evidence="16">
    <location>
        <begin position="740"/>
        <end position="751"/>
    </location>
</feature>
<dbReference type="InterPro" id="IPR013083">
    <property type="entry name" value="Znf_RING/FYVE/PHD"/>
</dbReference>
<accession>A0A146LCC8</accession>
<keyword evidence="7" id="KW-0862">Zinc</keyword>
<evidence type="ECO:0000256" key="8">
    <source>
        <dbReference type="ARBA" id="ARBA00023015"/>
    </source>
</evidence>
<evidence type="ECO:0000313" key="18">
    <source>
        <dbReference type="EMBL" id="JAQ05928.1"/>
    </source>
</evidence>
<feature type="compositionally biased region" description="Low complexity" evidence="16">
    <location>
        <begin position="937"/>
        <end position="962"/>
    </location>
</feature>
<dbReference type="AlphaFoldDB" id="A0A146LCC8"/>
<evidence type="ECO:0000256" key="15">
    <source>
        <dbReference type="PROSITE-ProRule" id="PRU00175"/>
    </source>
</evidence>
<evidence type="ECO:0000256" key="14">
    <source>
        <dbReference type="ARBA" id="ARBA00079184"/>
    </source>
</evidence>
<proteinExistence type="predicted"/>
<keyword evidence="8" id="KW-0805">Transcription regulation</keyword>
<dbReference type="SMART" id="SM00184">
    <property type="entry name" value="RING"/>
    <property type="match status" value="1"/>
</dbReference>